<dbReference type="GO" id="GO:0016787">
    <property type="term" value="F:hydrolase activity"/>
    <property type="evidence" value="ECO:0007669"/>
    <property type="project" value="UniProtKB-KW"/>
</dbReference>
<dbReference type="SMART" id="SM00490">
    <property type="entry name" value="HELICc"/>
    <property type="match status" value="1"/>
</dbReference>
<feature type="domain" description="Helicase ATP-binding" evidence="9">
    <location>
        <begin position="202"/>
        <end position="374"/>
    </location>
</feature>
<evidence type="ECO:0000313" key="12">
    <source>
        <dbReference type="EMBL" id="AFP00121.1"/>
    </source>
</evidence>
<dbReference type="InterPro" id="IPR014014">
    <property type="entry name" value="RNA_helicase_DEAD_Q_motif"/>
</dbReference>
<feature type="domain" description="Helicase C-terminal" evidence="10">
    <location>
        <begin position="335"/>
        <end position="511"/>
    </location>
</feature>
<feature type="domain" description="DEAD-box RNA helicase Q" evidence="11">
    <location>
        <begin position="171"/>
        <end position="199"/>
    </location>
</feature>
<accession>V9KPW5</accession>
<dbReference type="Gene3D" id="3.30.60.220">
    <property type="match status" value="1"/>
</dbReference>
<dbReference type="CDD" id="cd23022">
    <property type="entry name" value="zf-HIT_DDX59"/>
    <property type="match status" value="1"/>
</dbReference>
<keyword evidence="6" id="KW-0067">ATP-binding</keyword>
<dbReference type="InterPro" id="IPR007529">
    <property type="entry name" value="Znf_HIT"/>
</dbReference>
<evidence type="ECO:0000256" key="3">
    <source>
        <dbReference type="ARBA" id="ARBA00022741"/>
    </source>
</evidence>
<dbReference type="GO" id="GO:0003676">
    <property type="term" value="F:nucleic acid binding"/>
    <property type="evidence" value="ECO:0007669"/>
    <property type="project" value="InterPro"/>
</dbReference>
<protein>
    <recommendedName>
        <fullName evidence="2">RNA helicase</fullName>
        <ecNumber evidence="2">3.6.4.13</ecNumber>
    </recommendedName>
</protein>
<dbReference type="EMBL" id="JW867603">
    <property type="protein sequence ID" value="AFP00121.1"/>
    <property type="molecule type" value="mRNA"/>
</dbReference>
<organism evidence="12">
    <name type="scientific">Callorhinchus milii</name>
    <name type="common">Ghost shark</name>
    <dbReference type="NCBI Taxonomy" id="7868"/>
    <lineage>
        <taxon>Eukaryota</taxon>
        <taxon>Metazoa</taxon>
        <taxon>Chordata</taxon>
        <taxon>Craniata</taxon>
        <taxon>Vertebrata</taxon>
        <taxon>Chondrichthyes</taxon>
        <taxon>Holocephali</taxon>
        <taxon>Chimaeriformes</taxon>
        <taxon>Callorhinchidae</taxon>
        <taxon>Callorhinchus</taxon>
    </lineage>
</organism>
<feature type="compositionally biased region" description="Basic residues" evidence="8">
    <location>
        <begin position="528"/>
        <end position="538"/>
    </location>
</feature>
<dbReference type="InterPro" id="IPR014001">
    <property type="entry name" value="Helicase_ATP-bd"/>
</dbReference>
<dbReference type="InterPro" id="IPR050079">
    <property type="entry name" value="DEAD_box_RNA_helicase"/>
</dbReference>
<name>V9KPW5_CALMI</name>
<dbReference type="SMART" id="SM00487">
    <property type="entry name" value="DEXDc"/>
    <property type="match status" value="1"/>
</dbReference>
<sequence>MFVPRSLKVKRTDESDGSVCKKSKGISNKFSCPKDQHSPAVAPSLRSTEQGFGGCGAGEEEEEMVKERSESQRWAEPGEPACVMCGRYGEYICDQTDSDVCSLECKTRHLAVCGAGGVGEVGGPGEGREGTEGEYEYREHPFIAGLSDAQVRNLRSQLGIVAEGRPVRPIVEFEHCSFPETLTTNMRRGGYLVPTPVQMQMVPQGLTGRDILATAGTGSGKTAAFLLPLITRAIKQGGPGPVGLILTPTRELAMQIESQAKELMLGLPNMRTALLVGGLPLPPQLHRLSQSIKLVIATPGRLLEILKQEAISLTGLHTLVIDEVDTMLKLGFQEQVLELLEEPGEECQRVLVSATLPGGPGGLAGQLLRDPVRIAVGEERQPSPSLRQLVLWVEEPAKKRKLFQILNGLLDGQYEVLVSTGVLGRGLDLLNVSLLINFDMAASVDEYVHQVGRAGRLGQGGTAITFINNSSRRHFLSLVSRLEAGGTLLPAELLNSPYLSQQRRRAQRQGEARQHQTVTTENILDLIHKHHRSKRSQR</sequence>
<evidence type="ECO:0000259" key="10">
    <source>
        <dbReference type="PROSITE" id="PS51194"/>
    </source>
</evidence>
<evidence type="ECO:0000259" key="11">
    <source>
        <dbReference type="PROSITE" id="PS51195"/>
    </source>
</evidence>
<feature type="short sequence motif" description="Q motif" evidence="7">
    <location>
        <begin position="171"/>
        <end position="199"/>
    </location>
</feature>
<dbReference type="InterPro" id="IPR001650">
    <property type="entry name" value="Helicase_C-like"/>
</dbReference>
<keyword evidence="5 12" id="KW-0347">Helicase</keyword>
<dbReference type="AlphaFoldDB" id="V9KPW5"/>
<keyword evidence="4" id="KW-0378">Hydrolase</keyword>
<dbReference type="PROSITE" id="PS51192">
    <property type="entry name" value="HELICASE_ATP_BIND_1"/>
    <property type="match status" value="1"/>
</dbReference>
<dbReference type="GO" id="GO:0005829">
    <property type="term" value="C:cytosol"/>
    <property type="evidence" value="ECO:0007669"/>
    <property type="project" value="TreeGrafter"/>
</dbReference>
<evidence type="ECO:0000256" key="2">
    <source>
        <dbReference type="ARBA" id="ARBA00012552"/>
    </source>
</evidence>
<evidence type="ECO:0000259" key="9">
    <source>
        <dbReference type="PROSITE" id="PS51192"/>
    </source>
</evidence>
<comment type="similarity">
    <text evidence="1">Belongs to the DEAD box helicase family. DDX59 subfamily.</text>
</comment>
<proteinExistence type="evidence at transcript level"/>
<dbReference type="GO" id="GO:0003724">
    <property type="term" value="F:RNA helicase activity"/>
    <property type="evidence" value="ECO:0007669"/>
    <property type="project" value="UniProtKB-EC"/>
</dbReference>
<keyword evidence="3" id="KW-0547">Nucleotide-binding</keyword>
<dbReference type="InterPro" id="IPR027417">
    <property type="entry name" value="P-loop_NTPase"/>
</dbReference>
<dbReference type="SUPFAM" id="SSF52540">
    <property type="entry name" value="P-loop containing nucleoside triphosphate hydrolases"/>
    <property type="match status" value="2"/>
</dbReference>
<dbReference type="PANTHER" id="PTHR47959">
    <property type="entry name" value="ATP-DEPENDENT RNA HELICASE RHLE-RELATED"/>
    <property type="match status" value="1"/>
</dbReference>
<dbReference type="PROSITE" id="PS51195">
    <property type="entry name" value="Q_MOTIF"/>
    <property type="match status" value="1"/>
</dbReference>
<evidence type="ECO:0000256" key="1">
    <source>
        <dbReference type="ARBA" id="ARBA00009718"/>
    </source>
</evidence>
<dbReference type="GO" id="GO:0005524">
    <property type="term" value="F:ATP binding"/>
    <property type="evidence" value="ECO:0007669"/>
    <property type="project" value="UniProtKB-KW"/>
</dbReference>
<evidence type="ECO:0000256" key="7">
    <source>
        <dbReference type="PROSITE-ProRule" id="PRU00552"/>
    </source>
</evidence>
<reference evidence="12" key="1">
    <citation type="journal article" date="2014" name="Nature">
        <title>Elephant shark genome provides unique insights into gnathostome evolution.</title>
        <authorList>
            <consortium name="International Elephant Shark Genome Sequencing Consortium"/>
            <person name="Venkatesh B."/>
            <person name="Lee A.P."/>
            <person name="Ravi V."/>
            <person name="Maurya A.K."/>
            <person name="Lian M.M."/>
            <person name="Swann J.B."/>
            <person name="Ohta Y."/>
            <person name="Flajnik M.F."/>
            <person name="Sutoh Y."/>
            <person name="Kasahara M."/>
            <person name="Hoon S."/>
            <person name="Gangu V."/>
            <person name="Roy S.W."/>
            <person name="Irimia M."/>
            <person name="Korzh V."/>
            <person name="Kondrychyn I."/>
            <person name="Lim Z.W."/>
            <person name="Tay B.H."/>
            <person name="Tohari S."/>
            <person name="Kong K.W."/>
            <person name="Ho S."/>
            <person name="Lorente-Galdos B."/>
            <person name="Quilez J."/>
            <person name="Marques-Bonet T."/>
            <person name="Raney B.J."/>
            <person name="Ingham P.W."/>
            <person name="Tay A."/>
            <person name="Hillier L.W."/>
            <person name="Minx P."/>
            <person name="Boehm T."/>
            <person name="Wilson R.K."/>
            <person name="Brenner S."/>
            <person name="Warren W.C."/>
        </authorList>
    </citation>
    <scope>NUCLEOTIDE SEQUENCE</scope>
    <source>
        <tissue evidence="12">Testis</tissue>
    </source>
</reference>
<dbReference type="Pfam" id="PF00271">
    <property type="entry name" value="Helicase_C"/>
    <property type="match status" value="1"/>
</dbReference>
<dbReference type="Gene3D" id="3.40.50.300">
    <property type="entry name" value="P-loop containing nucleotide triphosphate hydrolases"/>
    <property type="match status" value="2"/>
</dbReference>
<evidence type="ECO:0000256" key="8">
    <source>
        <dbReference type="SAM" id="MobiDB-lite"/>
    </source>
</evidence>
<evidence type="ECO:0000256" key="6">
    <source>
        <dbReference type="ARBA" id="ARBA00022840"/>
    </source>
</evidence>
<dbReference type="EC" id="3.6.4.13" evidence="2"/>
<dbReference type="InterPro" id="IPR011545">
    <property type="entry name" value="DEAD/DEAH_box_helicase_dom"/>
</dbReference>
<dbReference type="PROSITE" id="PS51194">
    <property type="entry name" value="HELICASE_CTER"/>
    <property type="match status" value="1"/>
</dbReference>
<evidence type="ECO:0000256" key="5">
    <source>
        <dbReference type="ARBA" id="ARBA00022806"/>
    </source>
</evidence>
<feature type="region of interest" description="Disordered" evidence="8">
    <location>
        <begin position="31"/>
        <end position="58"/>
    </location>
</feature>
<evidence type="ECO:0000256" key="4">
    <source>
        <dbReference type="ARBA" id="ARBA00022801"/>
    </source>
</evidence>
<dbReference type="Pfam" id="PF04438">
    <property type="entry name" value="zf-HIT"/>
    <property type="match status" value="1"/>
</dbReference>
<dbReference type="Pfam" id="PF00270">
    <property type="entry name" value="DEAD"/>
    <property type="match status" value="1"/>
</dbReference>
<feature type="region of interest" description="Disordered" evidence="8">
    <location>
        <begin position="503"/>
        <end position="538"/>
    </location>
</feature>
<dbReference type="PANTHER" id="PTHR47959:SF1">
    <property type="entry name" value="ATP-DEPENDENT RNA HELICASE DBPA"/>
    <property type="match status" value="1"/>
</dbReference>